<dbReference type="PANTHER" id="PTHR43581:SF2">
    <property type="entry name" value="EXCINUCLEASE ATPASE SUBUNIT"/>
    <property type="match status" value="1"/>
</dbReference>
<reference evidence="3" key="1">
    <citation type="journal article" date="2012" name="Science">
        <title>Fermentation, hydrogen, and sulfur metabolism in multiple uncultivated bacterial phyla.</title>
        <authorList>
            <person name="Wrighton K.C."/>
            <person name="Thomas B.C."/>
            <person name="Sharon I."/>
            <person name="Miller C.S."/>
            <person name="Castelle C.J."/>
            <person name="VerBerkmoes N.C."/>
            <person name="Wilkins M.J."/>
            <person name="Hettich R.L."/>
            <person name="Lipton M.S."/>
            <person name="Williams K.H."/>
            <person name="Long P.E."/>
            <person name="Banfield J.F."/>
        </authorList>
    </citation>
    <scope>NUCLEOTIDE SEQUENCE [LARGE SCALE GENOMIC DNA]</scope>
</reference>
<protein>
    <submittedName>
        <fullName evidence="3">Uncharacterized protein</fullName>
    </submittedName>
</protein>
<evidence type="ECO:0000259" key="1">
    <source>
        <dbReference type="Pfam" id="PF13175"/>
    </source>
</evidence>
<feature type="domain" description="Endonuclease GajA/Old nuclease/RecF-like AAA" evidence="1">
    <location>
        <begin position="1"/>
        <end position="409"/>
    </location>
</feature>
<evidence type="ECO:0000313" key="3">
    <source>
        <dbReference type="EMBL" id="EKD44330.1"/>
    </source>
</evidence>
<dbReference type="Pfam" id="PF13175">
    <property type="entry name" value="AAA_15"/>
    <property type="match status" value="1"/>
</dbReference>
<dbReference type="Gene3D" id="3.40.50.300">
    <property type="entry name" value="P-loop containing nucleotide triphosphate hydrolases"/>
    <property type="match status" value="2"/>
</dbReference>
<proteinExistence type="predicted"/>
<evidence type="ECO:0000259" key="2">
    <source>
        <dbReference type="Pfam" id="PF20469"/>
    </source>
</evidence>
<dbReference type="PANTHER" id="PTHR43581">
    <property type="entry name" value="ATP/GTP PHOSPHATASE"/>
    <property type="match status" value="1"/>
</dbReference>
<organism evidence="3">
    <name type="scientific">uncultured bacterium</name>
    <name type="common">gcode 4</name>
    <dbReference type="NCBI Taxonomy" id="1234023"/>
    <lineage>
        <taxon>Bacteria</taxon>
        <taxon>environmental samples</taxon>
    </lineage>
</organism>
<dbReference type="Pfam" id="PF20469">
    <property type="entry name" value="OLD-like_TOPRIM"/>
    <property type="match status" value="1"/>
</dbReference>
<comment type="caution">
    <text evidence="3">The sequence shown here is derived from an EMBL/GenBank/DDBJ whole genome shotgun (WGS) entry which is preliminary data.</text>
</comment>
<dbReference type="InterPro" id="IPR051396">
    <property type="entry name" value="Bact_Antivir_Def_Nuclease"/>
</dbReference>
<sequence length="621" mass="72597">MKIKELQISNVLSFKYFENMDDATKVTFDDNLNILIWENGAWKSTVLEIINFIFKRVLFTQFIVNQDLYSQKNTIKSDEKKQILLPKNNQSYSGFRLEPNWNTDEKSQTIKITIKLDAIDIGNIQNLIQNKEKLGVFATKYANHSVTPDVTSETEYVLTINLSKGNQTFSVNISNSSDAGYLYLVNYNFYKELINFYNLENSESPISPLYESFTLISGYRNYSAFTPTIGLQTSTATQQIQWIRTKDFSKGINAIEQTEPDIFSLVRLRVAEKHYDLFGTWLKEPECEEKANQQTFLSKINKRLRLVKLEARIKLTDRAKWQYSFQFYDLKRNQPLPDINSLSAGQKAIIHLVFEAYWRGDLKGGLVIIDEPEVHLHHQFQNEYLRVIEEINKDQECQYILVTHSESLINSETISSVKRLALNQDGETIVKIPRLWTEQKILIKILDNTRSTYAFFAKKVVLVEGDTDRFFFKSVLQEKRPELNQEIVFLDVGGKNNFIKWKEFFEEFGLIVYCIGDLDSARQIIYWDTSNTKEDKLDSTVKIQAFKEAHSDLFKKIKKKYREKIYILKDGDIETYLWISKRGKWLPAIINFCSDNLKDFLSDKTNEKSKEILSIFKQITK</sequence>
<accession>K1YMY4</accession>
<dbReference type="InterPro" id="IPR027417">
    <property type="entry name" value="P-loop_NTPase"/>
</dbReference>
<dbReference type="CDD" id="cd01026">
    <property type="entry name" value="TOPRIM_OLD"/>
    <property type="match status" value="1"/>
</dbReference>
<gene>
    <name evidence="3" type="ORF">ACD_71C00177G0002</name>
</gene>
<dbReference type="SUPFAM" id="SSF52540">
    <property type="entry name" value="P-loop containing nucleoside triphosphate hydrolases"/>
    <property type="match status" value="1"/>
</dbReference>
<feature type="domain" description="OLD protein-like TOPRIM" evidence="2">
    <location>
        <begin position="455"/>
        <end position="519"/>
    </location>
</feature>
<name>K1YMY4_9BACT</name>
<dbReference type="EMBL" id="AMFJ01028908">
    <property type="protein sequence ID" value="EKD44330.1"/>
    <property type="molecule type" value="Genomic_DNA"/>
</dbReference>
<dbReference type="InterPro" id="IPR034139">
    <property type="entry name" value="TOPRIM_OLD"/>
</dbReference>
<dbReference type="InterPro" id="IPR041685">
    <property type="entry name" value="AAA_GajA/Old/RecF-like"/>
</dbReference>
<dbReference type="AlphaFoldDB" id="K1YMY4"/>